<dbReference type="EMBL" id="JAFEKC020000011">
    <property type="protein sequence ID" value="KAK0511967.1"/>
    <property type="molecule type" value="Genomic_DNA"/>
</dbReference>
<evidence type="ECO:0000313" key="1">
    <source>
        <dbReference type="EMBL" id="KAK0511967.1"/>
    </source>
</evidence>
<dbReference type="PANTHER" id="PTHR35186">
    <property type="entry name" value="ANK_REP_REGION DOMAIN-CONTAINING PROTEIN"/>
    <property type="match status" value="1"/>
</dbReference>
<accession>A0AA39QZ71</accession>
<dbReference type="Proteomes" id="UP001166286">
    <property type="component" value="Unassembled WGS sequence"/>
</dbReference>
<keyword evidence="2" id="KW-1185">Reference proteome</keyword>
<reference evidence="1" key="1">
    <citation type="submission" date="2023-03" db="EMBL/GenBank/DDBJ databases">
        <title>Complete genome of Cladonia borealis.</title>
        <authorList>
            <person name="Park H."/>
        </authorList>
    </citation>
    <scope>NUCLEOTIDE SEQUENCE</scope>
    <source>
        <strain evidence="1">ANT050790</strain>
    </source>
</reference>
<gene>
    <name evidence="1" type="ORF">JMJ35_005095</name>
</gene>
<protein>
    <submittedName>
        <fullName evidence="1">Uncharacterized protein</fullName>
    </submittedName>
</protein>
<sequence>MLSGIEIAGAALAIFPLTISALEHYENGFQTIKEWVRFRGEFATFLNAFARQQIFFRQNIEELLSPIVSSEYEMSLLLDHPDGRAWADSQLNESLRKRLPGKYECECYTTTVSYILEILEKLKSKLKISDEKPLWVEQASSSRKL</sequence>
<organism evidence="1 2">
    <name type="scientific">Cladonia borealis</name>
    <dbReference type="NCBI Taxonomy" id="184061"/>
    <lineage>
        <taxon>Eukaryota</taxon>
        <taxon>Fungi</taxon>
        <taxon>Dikarya</taxon>
        <taxon>Ascomycota</taxon>
        <taxon>Pezizomycotina</taxon>
        <taxon>Lecanoromycetes</taxon>
        <taxon>OSLEUM clade</taxon>
        <taxon>Lecanoromycetidae</taxon>
        <taxon>Lecanorales</taxon>
        <taxon>Lecanorineae</taxon>
        <taxon>Cladoniaceae</taxon>
        <taxon>Cladonia</taxon>
    </lineage>
</organism>
<evidence type="ECO:0000313" key="2">
    <source>
        <dbReference type="Proteomes" id="UP001166286"/>
    </source>
</evidence>
<name>A0AA39QZ71_9LECA</name>
<comment type="caution">
    <text evidence="1">The sequence shown here is derived from an EMBL/GenBank/DDBJ whole genome shotgun (WGS) entry which is preliminary data.</text>
</comment>
<dbReference type="AlphaFoldDB" id="A0AA39QZ71"/>
<proteinExistence type="predicted"/>
<dbReference type="PANTHER" id="PTHR35186:SF4">
    <property type="entry name" value="PRION-INHIBITION AND PROPAGATION HELO DOMAIN-CONTAINING PROTEIN"/>
    <property type="match status" value="1"/>
</dbReference>